<feature type="transmembrane region" description="Helical" evidence="8">
    <location>
        <begin position="316"/>
        <end position="336"/>
    </location>
</feature>
<dbReference type="InterPro" id="IPR007632">
    <property type="entry name" value="Anoctamin"/>
</dbReference>
<sequence>MKNPTSVGVSNHALFLNEALLNFVAIGRSGGAEYFEDGQRKVHYVLVIYRTSTRKNYIVIQDVLRQLEDLGLEFEQDLGITIPVNFIKIHMNNEVARQLINAYDIQKEYLDDFNYTDPNPRDCAFFKDPLLTRDPFANESIETLSVNKMRIIFRMLKHVSFGPEDDMHGIEKLKRKGIFKAAYPMHDGKIQIEYWHNDDLINERTLLAKYWSSVSKWYKVQPFNMIHKYYGAEIAFYYAWSDFYDKVYYFPLAIIGVLVFMLNSAYFSRKSQRDLEIICNSEIPICGTCIFGSGCLPKPLKTYCGGYTELVRTERYSTIVFSLLSSIWAFVVISLWNRREASLKYRWNLYEENVKEEMEIRIEYKELAKRKIVNGMVTFEIERKIKYPKRFFACLWYIGMVVFVIAFCYLRQALVAAINIAVVKHHLYETVEIDTIIIGLNSTLTALCTIYYAKLVGAIGERMTSAFLPKTQGGYDNILIVLTFSLDIINTFLPLFYTAFLKDSNSNIPVRSGSWFYGYDDCDPYPCLYQLQIQFLIYLTLKTLIEKIFVIIGPKINKLIKYYFTERLKQSSMPQYEEEYNLKPTTRNMTKILHSRRCMQYVLVLGFVYSLPFAHFCALAHNLLALRMDAKKLIYNTRRPPSVRHVKGIGTWHSVVLNMTFIGALCNILVITFSGQLINLIYHHHYKKEYTILNLFSEFQPEPVFGESKVKLNTCWYLGQYLPPGHKRGQYKRQRTFYKTADKKSEYFLYFETIIVLCFIIIRLLIPKVPLHIKKKTGVDRTNLRNSYNEVFNKKLNIEPPGYKGENTDVEDEPEDDEDDDQEDDHIDDPDVGISDIGVDRSRARPSIYGEPVPYTEGEDEEDEIEWFRYR</sequence>
<evidence type="ECO:0000256" key="2">
    <source>
        <dbReference type="ARBA" id="ARBA00009671"/>
    </source>
</evidence>
<feature type="domain" description="Anoctamin transmembrane" evidence="10">
    <location>
        <begin position="226"/>
        <end position="776"/>
    </location>
</feature>
<keyword evidence="13" id="KW-1185">Reference proteome</keyword>
<dbReference type="PANTHER" id="PTHR12308:SF84">
    <property type="entry name" value="ANOCTAMIN"/>
    <property type="match status" value="1"/>
</dbReference>
<evidence type="ECO:0000256" key="8">
    <source>
        <dbReference type="RuleBase" id="RU280814"/>
    </source>
</evidence>
<dbReference type="AlphaFoldDB" id="A0A9P0B7N8"/>
<dbReference type="PANTHER" id="PTHR12308">
    <property type="entry name" value="ANOCTAMIN"/>
    <property type="match status" value="1"/>
</dbReference>
<dbReference type="GO" id="GO:0005886">
    <property type="term" value="C:plasma membrane"/>
    <property type="evidence" value="ECO:0007669"/>
    <property type="project" value="UniProtKB-SubCell"/>
</dbReference>
<dbReference type="InterPro" id="IPR049452">
    <property type="entry name" value="Anoctamin_TM"/>
</dbReference>
<proteinExistence type="inferred from homology"/>
<comment type="caution">
    <text evidence="8">Lacks conserved residue(s) required for the propagation of feature annotation.</text>
</comment>
<feature type="compositionally biased region" description="Acidic residues" evidence="9">
    <location>
        <begin position="808"/>
        <end position="831"/>
    </location>
</feature>
<feature type="domain" description="Anoctamin dimerisation" evidence="11">
    <location>
        <begin position="146"/>
        <end position="222"/>
    </location>
</feature>
<keyword evidence="5 8" id="KW-1133">Transmembrane helix</keyword>
<evidence type="ECO:0000259" key="11">
    <source>
        <dbReference type="Pfam" id="PF16178"/>
    </source>
</evidence>
<feature type="region of interest" description="Disordered" evidence="9">
    <location>
        <begin position="797"/>
        <end position="871"/>
    </location>
</feature>
<dbReference type="Pfam" id="PF16178">
    <property type="entry name" value="Anoct_dimer"/>
    <property type="match status" value="2"/>
</dbReference>
<gene>
    <name evidence="12" type="ORF">MELIAE_LOCUS9508</name>
</gene>
<feature type="domain" description="Anoctamin dimerisation" evidence="11">
    <location>
        <begin position="34"/>
        <end position="107"/>
    </location>
</feature>
<dbReference type="GO" id="GO:0046983">
    <property type="term" value="F:protein dimerization activity"/>
    <property type="evidence" value="ECO:0007669"/>
    <property type="project" value="InterPro"/>
</dbReference>
<keyword evidence="3" id="KW-1003">Cell membrane</keyword>
<dbReference type="EMBL" id="OV121137">
    <property type="protein sequence ID" value="CAH0559415.1"/>
    <property type="molecule type" value="Genomic_DNA"/>
</dbReference>
<evidence type="ECO:0000259" key="10">
    <source>
        <dbReference type="Pfam" id="PF04547"/>
    </source>
</evidence>
<evidence type="ECO:0000256" key="6">
    <source>
        <dbReference type="ARBA" id="ARBA00023136"/>
    </source>
</evidence>
<protein>
    <recommendedName>
        <fullName evidence="8">Anoctamin</fullName>
    </recommendedName>
</protein>
<feature type="transmembrane region" description="Helical" evidence="8">
    <location>
        <begin position="247"/>
        <end position="267"/>
    </location>
</feature>
<feature type="transmembrane region" description="Helical" evidence="8">
    <location>
        <begin position="435"/>
        <end position="453"/>
    </location>
</feature>
<evidence type="ECO:0000313" key="12">
    <source>
        <dbReference type="EMBL" id="CAH0559415.1"/>
    </source>
</evidence>
<evidence type="ECO:0000256" key="9">
    <source>
        <dbReference type="SAM" id="MobiDB-lite"/>
    </source>
</evidence>
<feature type="transmembrane region" description="Helical" evidence="8">
    <location>
        <begin position="661"/>
        <end position="682"/>
    </location>
</feature>
<reference evidence="12" key="1">
    <citation type="submission" date="2021-12" db="EMBL/GenBank/DDBJ databases">
        <authorList>
            <person name="King R."/>
        </authorList>
    </citation>
    <scope>NUCLEOTIDE SEQUENCE</scope>
</reference>
<comment type="similarity">
    <text evidence="2 8">Belongs to the anoctamin family.</text>
</comment>
<feature type="transmembrane region" description="Helical" evidence="8">
    <location>
        <begin position="533"/>
        <end position="552"/>
    </location>
</feature>
<evidence type="ECO:0000313" key="13">
    <source>
        <dbReference type="Proteomes" id="UP001154078"/>
    </source>
</evidence>
<keyword evidence="6 8" id="KW-0472">Membrane</keyword>
<evidence type="ECO:0000256" key="7">
    <source>
        <dbReference type="ARBA" id="ARBA00023180"/>
    </source>
</evidence>
<accession>A0A9P0B7N8</accession>
<organism evidence="12 13">
    <name type="scientific">Brassicogethes aeneus</name>
    <name type="common">Rape pollen beetle</name>
    <name type="synonym">Meligethes aeneus</name>
    <dbReference type="NCBI Taxonomy" id="1431903"/>
    <lineage>
        <taxon>Eukaryota</taxon>
        <taxon>Metazoa</taxon>
        <taxon>Ecdysozoa</taxon>
        <taxon>Arthropoda</taxon>
        <taxon>Hexapoda</taxon>
        <taxon>Insecta</taxon>
        <taxon>Pterygota</taxon>
        <taxon>Neoptera</taxon>
        <taxon>Endopterygota</taxon>
        <taxon>Coleoptera</taxon>
        <taxon>Polyphaga</taxon>
        <taxon>Cucujiformia</taxon>
        <taxon>Nitidulidae</taxon>
        <taxon>Meligethinae</taxon>
        <taxon>Brassicogethes</taxon>
    </lineage>
</organism>
<dbReference type="GO" id="GO:0005254">
    <property type="term" value="F:chloride channel activity"/>
    <property type="evidence" value="ECO:0007669"/>
    <property type="project" value="TreeGrafter"/>
</dbReference>
<keyword evidence="4 8" id="KW-0812">Transmembrane</keyword>
<dbReference type="OrthoDB" id="296386at2759"/>
<evidence type="ECO:0000256" key="5">
    <source>
        <dbReference type="ARBA" id="ARBA00022989"/>
    </source>
</evidence>
<dbReference type="InterPro" id="IPR032394">
    <property type="entry name" value="Anoct_dimer"/>
</dbReference>
<evidence type="ECO:0000256" key="4">
    <source>
        <dbReference type="ARBA" id="ARBA00022692"/>
    </source>
</evidence>
<name>A0A9P0B7N8_BRAAE</name>
<comment type="subcellular location">
    <subcellularLocation>
        <location evidence="1">Cell membrane</location>
        <topology evidence="1">Multi-pass membrane protein</topology>
    </subcellularLocation>
    <subcellularLocation>
        <location evidence="8">Membrane</location>
        <topology evidence="8">Multi-pass membrane protein</topology>
    </subcellularLocation>
</comment>
<feature type="transmembrane region" description="Helical" evidence="8">
    <location>
        <begin position="474"/>
        <end position="497"/>
    </location>
</feature>
<keyword evidence="7" id="KW-0325">Glycoprotein</keyword>
<feature type="transmembrane region" description="Helical" evidence="8">
    <location>
        <begin position="601"/>
        <end position="624"/>
    </location>
</feature>
<evidence type="ECO:0000256" key="1">
    <source>
        <dbReference type="ARBA" id="ARBA00004651"/>
    </source>
</evidence>
<dbReference type="Pfam" id="PF04547">
    <property type="entry name" value="Anoctamin"/>
    <property type="match status" value="1"/>
</dbReference>
<dbReference type="Proteomes" id="UP001154078">
    <property type="component" value="Chromosome 6"/>
</dbReference>
<evidence type="ECO:0000256" key="3">
    <source>
        <dbReference type="ARBA" id="ARBA00022475"/>
    </source>
</evidence>
<feature type="transmembrane region" description="Helical" evidence="8">
    <location>
        <begin position="747"/>
        <end position="766"/>
    </location>
</feature>
<feature type="transmembrane region" description="Helical" evidence="8">
    <location>
        <begin position="394"/>
        <end position="423"/>
    </location>
</feature>